<organism evidence="2 3">
    <name type="scientific">Flavobacterium suncheonense GH29-5 = DSM 17707</name>
    <dbReference type="NCBI Taxonomy" id="1121899"/>
    <lineage>
        <taxon>Bacteria</taxon>
        <taxon>Pseudomonadati</taxon>
        <taxon>Bacteroidota</taxon>
        <taxon>Flavobacteriia</taxon>
        <taxon>Flavobacteriales</taxon>
        <taxon>Flavobacteriaceae</taxon>
        <taxon>Flavobacterium</taxon>
    </lineage>
</organism>
<dbReference type="eggNOG" id="ENOG503248D">
    <property type="taxonomic scope" value="Bacteria"/>
</dbReference>
<evidence type="ECO:0000313" key="3">
    <source>
        <dbReference type="Proteomes" id="UP000030121"/>
    </source>
</evidence>
<feature type="transmembrane region" description="Helical" evidence="1">
    <location>
        <begin position="56"/>
        <end position="74"/>
    </location>
</feature>
<gene>
    <name evidence="2" type="ORF">Q764_00080</name>
</gene>
<dbReference type="AlphaFoldDB" id="A0A0A2MGH2"/>
<keyword evidence="1" id="KW-0472">Membrane</keyword>
<keyword evidence="3" id="KW-1185">Reference proteome</keyword>
<protein>
    <submittedName>
        <fullName evidence="2">Uncharacterized protein</fullName>
    </submittedName>
</protein>
<name>A0A0A2MGH2_9FLAO</name>
<evidence type="ECO:0000256" key="1">
    <source>
        <dbReference type="SAM" id="Phobius"/>
    </source>
</evidence>
<comment type="caution">
    <text evidence="2">The sequence shown here is derived from an EMBL/GenBank/DDBJ whole genome shotgun (WGS) entry which is preliminary data.</text>
</comment>
<feature type="transmembrane region" description="Helical" evidence="1">
    <location>
        <begin position="21"/>
        <end position="44"/>
    </location>
</feature>
<proteinExistence type="predicted"/>
<accession>A0A0A2MGH2</accession>
<dbReference type="Proteomes" id="UP000030121">
    <property type="component" value="Unassembled WGS sequence"/>
</dbReference>
<reference evidence="2 3" key="1">
    <citation type="submission" date="2013-09" db="EMBL/GenBank/DDBJ databases">
        <authorList>
            <person name="Zeng Z."/>
            <person name="Chen C."/>
        </authorList>
    </citation>
    <scope>NUCLEOTIDE SEQUENCE [LARGE SCALE GENOMIC DNA]</scope>
    <source>
        <strain evidence="2 3">GH29-5</strain>
    </source>
</reference>
<keyword evidence="1" id="KW-0812">Transmembrane</keyword>
<evidence type="ECO:0000313" key="2">
    <source>
        <dbReference type="EMBL" id="KGO90558.1"/>
    </source>
</evidence>
<dbReference type="EMBL" id="JRLW01000001">
    <property type="protein sequence ID" value="KGO90558.1"/>
    <property type="molecule type" value="Genomic_DNA"/>
</dbReference>
<sequence length="77" mass="8234">MLLVSISLTSCAPNNYTSSEYGFFSGIVHGFVFIFSLIGKLLGFNIGLYAEHNSGFFYWLGFIIGVGGLGGGASSRR</sequence>
<keyword evidence="1" id="KW-1133">Transmembrane helix</keyword>